<dbReference type="EMBL" id="BMRP01000059">
    <property type="protein sequence ID" value="GGU98492.1"/>
    <property type="molecule type" value="Genomic_DNA"/>
</dbReference>
<protein>
    <recommendedName>
        <fullName evidence="2">VanZ-like domain-containing protein</fullName>
    </recommendedName>
</protein>
<dbReference type="Proteomes" id="UP000654471">
    <property type="component" value="Unassembled WGS sequence"/>
</dbReference>
<keyword evidence="1" id="KW-0812">Transmembrane</keyword>
<reference evidence="4" key="1">
    <citation type="journal article" date="2019" name="Int. J. Syst. Evol. Microbiol.">
        <title>The Global Catalogue of Microorganisms (GCM) 10K type strain sequencing project: providing services to taxonomists for standard genome sequencing and annotation.</title>
        <authorList>
            <consortium name="The Broad Institute Genomics Platform"/>
            <consortium name="The Broad Institute Genome Sequencing Center for Infectious Disease"/>
            <person name="Wu L."/>
            <person name="Ma J."/>
        </authorList>
    </citation>
    <scope>NUCLEOTIDE SEQUENCE [LARGE SCALE GENOMIC DNA]</scope>
    <source>
        <strain evidence="4">JCM 3399</strain>
    </source>
</reference>
<feature type="transmembrane region" description="Helical" evidence="1">
    <location>
        <begin position="12"/>
        <end position="30"/>
    </location>
</feature>
<feature type="transmembrane region" description="Helical" evidence="1">
    <location>
        <begin position="155"/>
        <end position="180"/>
    </location>
</feature>
<gene>
    <name evidence="3" type="ORF">GCM10010211_77300</name>
</gene>
<keyword evidence="1" id="KW-0472">Membrane</keyword>
<evidence type="ECO:0000256" key="1">
    <source>
        <dbReference type="SAM" id="Phobius"/>
    </source>
</evidence>
<feature type="transmembrane region" description="Helical" evidence="1">
    <location>
        <begin position="42"/>
        <end position="60"/>
    </location>
</feature>
<dbReference type="Pfam" id="PF04892">
    <property type="entry name" value="VanZ"/>
    <property type="match status" value="1"/>
</dbReference>
<feature type="domain" description="VanZ-like" evidence="2">
    <location>
        <begin position="54"/>
        <end position="172"/>
    </location>
</feature>
<evidence type="ECO:0000259" key="2">
    <source>
        <dbReference type="Pfam" id="PF04892"/>
    </source>
</evidence>
<sequence length="200" mass="20790">MWQVVLGISPTTVALFLVAALALALGLALWSARAPHRHAPRTAAGVLLAGWLLMMLVVTLTPTQPIGSGDATIWWRPGEGLLDLGAQLEPGEVEMLVRRQIANTALFVPVPLLLRFAAPRWSAAGGFLLGVGLCLAIEAAQLLMRAGRVADIDDVLCAAAGSVLGAALALLAKLVAAVLLRRALPRRPVPTAAAAAPEEV</sequence>
<name>A0ABQ2VM52_9ACTN</name>
<keyword evidence="4" id="KW-1185">Reference proteome</keyword>
<keyword evidence="1" id="KW-1133">Transmembrane helix</keyword>
<evidence type="ECO:0000313" key="4">
    <source>
        <dbReference type="Proteomes" id="UP000654471"/>
    </source>
</evidence>
<evidence type="ECO:0000313" key="3">
    <source>
        <dbReference type="EMBL" id="GGU98492.1"/>
    </source>
</evidence>
<feature type="transmembrane region" description="Helical" evidence="1">
    <location>
        <begin position="121"/>
        <end position="143"/>
    </location>
</feature>
<comment type="caution">
    <text evidence="3">The sequence shown here is derived from an EMBL/GenBank/DDBJ whole genome shotgun (WGS) entry which is preliminary data.</text>
</comment>
<organism evidence="3 4">
    <name type="scientific">Streptomyces albospinus</name>
    <dbReference type="NCBI Taxonomy" id="285515"/>
    <lineage>
        <taxon>Bacteria</taxon>
        <taxon>Bacillati</taxon>
        <taxon>Actinomycetota</taxon>
        <taxon>Actinomycetes</taxon>
        <taxon>Kitasatosporales</taxon>
        <taxon>Streptomycetaceae</taxon>
        <taxon>Streptomyces</taxon>
    </lineage>
</organism>
<dbReference type="RefSeq" id="WP_189308087.1">
    <property type="nucleotide sequence ID" value="NZ_BMRP01000059.1"/>
</dbReference>
<accession>A0ABQ2VM52</accession>
<proteinExistence type="predicted"/>
<dbReference type="InterPro" id="IPR006976">
    <property type="entry name" value="VanZ-like"/>
</dbReference>